<evidence type="ECO:0000313" key="8">
    <source>
        <dbReference type="EMBL" id="ATY66111.1"/>
    </source>
</evidence>
<dbReference type="SUPFAM" id="SSF103473">
    <property type="entry name" value="MFS general substrate transporter"/>
    <property type="match status" value="1"/>
</dbReference>
<evidence type="ECO:0000256" key="1">
    <source>
        <dbReference type="ARBA" id="ARBA00004141"/>
    </source>
</evidence>
<feature type="transmembrane region" description="Helical" evidence="6">
    <location>
        <begin position="335"/>
        <end position="358"/>
    </location>
</feature>
<feature type="transmembrane region" description="Helical" evidence="6">
    <location>
        <begin position="98"/>
        <end position="117"/>
    </location>
</feature>
<feature type="transmembrane region" description="Helical" evidence="6">
    <location>
        <begin position="123"/>
        <end position="144"/>
    </location>
</feature>
<feature type="transmembrane region" description="Helical" evidence="6">
    <location>
        <begin position="495"/>
        <end position="513"/>
    </location>
</feature>
<evidence type="ECO:0000256" key="6">
    <source>
        <dbReference type="SAM" id="Phobius"/>
    </source>
</evidence>
<dbReference type="PROSITE" id="PS50850">
    <property type="entry name" value="MFS"/>
    <property type="match status" value="1"/>
</dbReference>
<dbReference type="Pfam" id="PF07690">
    <property type="entry name" value="MFS_1"/>
    <property type="match status" value="1"/>
</dbReference>
<feature type="region of interest" description="Disordered" evidence="5">
    <location>
        <begin position="1"/>
        <end position="22"/>
    </location>
</feature>
<feature type="domain" description="Major facilitator superfamily (MFS) profile" evidence="7">
    <location>
        <begin position="33"/>
        <end position="517"/>
    </location>
</feature>
<dbReference type="AlphaFoldDB" id="A0A2H4SSN2"/>
<evidence type="ECO:0000256" key="3">
    <source>
        <dbReference type="ARBA" id="ARBA00022989"/>
    </source>
</evidence>
<evidence type="ECO:0000256" key="5">
    <source>
        <dbReference type="SAM" id="MobiDB-lite"/>
    </source>
</evidence>
<evidence type="ECO:0000313" key="9">
    <source>
        <dbReference type="Proteomes" id="UP000323067"/>
    </source>
</evidence>
<dbReference type="InterPro" id="IPR011701">
    <property type="entry name" value="MFS"/>
</dbReference>
<feature type="transmembrane region" description="Helical" evidence="6">
    <location>
        <begin position="30"/>
        <end position="56"/>
    </location>
</feature>
<accession>A0A2H4SSN2</accession>
<name>A0A2H4SSN2_CORMI</name>
<comment type="subcellular location">
    <subcellularLocation>
        <location evidence="1">Membrane</location>
        <topology evidence="1">Multi-pass membrane protein</topology>
    </subcellularLocation>
</comment>
<evidence type="ECO:0000256" key="2">
    <source>
        <dbReference type="ARBA" id="ARBA00022692"/>
    </source>
</evidence>
<proteinExistence type="predicted"/>
<keyword evidence="3 6" id="KW-1133">Transmembrane helix</keyword>
<dbReference type="Proteomes" id="UP000323067">
    <property type="component" value="Chromosome iii"/>
</dbReference>
<feature type="transmembrane region" description="Helical" evidence="6">
    <location>
        <begin position="68"/>
        <end position="86"/>
    </location>
</feature>
<dbReference type="PANTHER" id="PTHR23501">
    <property type="entry name" value="MAJOR FACILITATOR SUPERFAMILY"/>
    <property type="match status" value="1"/>
</dbReference>
<dbReference type="VEuPathDB" id="FungiDB:CCM_00437"/>
<feature type="transmembrane region" description="Helical" evidence="6">
    <location>
        <begin position="156"/>
        <end position="174"/>
    </location>
</feature>
<dbReference type="EMBL" id="CP023326">
    <property type="protein sequence ID" value="ATY66111.1"/>
    <property type="molecule type" value="Genomic_DNA"/>
</dbReference>
<feature type="transmembrane region" description="Helical" evidence="6">
    <location>
        <begin position="365"/>
        <end position="385"/>
    </location>
</feature>
<keyword evidence="4 6" id="KW-0472">Membrane</keyword>
<feature type="transmembrane region" description="Helical" evidence="6">
    <location>
        <begin position="432"/>
        <end position="453"/>
    </location>
</feature>
<feature type="transmembrane region" description="Helical" evidence="6">
    <location>
        <begin position="301"/>
        <end position="323"/>
    </location>
</feature>
<feature type="transmembrane region" description="Helical" evidence="6">
    <location>
        <begin position="226"/>
        <end position="246"/>
    </location>
</feature>
<dbReference type="VEuPathDB" id="FungiDB:A9K55_001672"/>
<dbReference type="Gene3D" id="1.20.1250.20">
    <property type="entry name" value="MFS general substrate transporter like domains"/>
    <property type="match status" value="1"/>
</dbReference>
<feature type="transmembrane region" description="Helical" evidence="6">
    <location>
        <begin position="258"/>
        <end position="280"/>
    </location>
</feature>
<keyword evidence="2 6" id="KW-0812">Transmembrane</keyword>
<feature type="transmembrane region" description="Helical" evidence="6">
    <location>
        <begin position="186"/>
        <end position="206"/>
    </location>
</feature>
<dbReference type="InterPro" id="IPR036259">
    <property type="entry name" value="MFS_trans_sf"/>
</dbReference>
<evidence type="ECO:0000259" key="7">
    <source>
        <dbReference type="PROSITE" id="PS50850"/>
    </source>
</evidence>
<dbReference type="PRINTS" id="PR01036">
    <property type="entry name" value="TCRTETB"/>
</dbReference>
<protein>
    <submittedName>
        <fullName evidence="8">MFS multidrug</fullName>
    </submittedName>
</protein>
<dbReference type="GO" id="GO:0022857">
    <property type="term" value="F:transmembrane transporter activity"/>
    <property type="evidence" value="ECO:0007669"/>
    <property type="project" value="InterPro"/>
</dbReference>
<dbReference type="InterPro" id="IPR020846">
    <property type="entry name" value="MFS_dom"/>
</dbReference>
<sequence length="551" mass="59465">MGLTQVTEVPVDCPSDEQPQPPRQTSAARFWLLSVGICIGLFLSIIDSSIVATALYTIGTEFHDLPNINWIALAYTLAYLGCAVAFARVSDVIGRRNAFYLAYFLFLAFSMGSGFAQNIQQMIALRTLQGIGGSGLYSLTMIILPEMCPPSHLKFIGSLIGIVITISGVLGPVLGGLLTQFTGWRWIFWINGPISAISAGILWLCWPSEEHYIPAKRLLWKNFDYFGTFLIIAAAVLVVFAFQKAGTHELDTFSRAAFIAPITIGLLCWIAVFGWAFLAHKGKLKPDLVPALPFDLFRNRFYTSAALTTLLIGFPYLQIIFTFPTRAQIVSGKSVLVSGLELLPMIGGSALGSVLGGMINGKKNFLFETIATGCCLTLLGCGLLSTVHGKADDAKALGFLVFAGLGFGLSTAAATMLVSFEASIANAAPAHGILAQMRILGGSLGIATASIILRNKLKMTGMMSRGGGKLTTDELKGGPNHDIERAYSAAFRTDMTISTIICGIAVLVSILGFRRTRVDMNEQRAKLFREEQVRRAAVNVSSNENMDSTRK</sequence>
<organism evidence="8 9">
    <name type="scientific">Cordyceps militaris</name>
    <name type="common">Caterpillar fungus</name>
    <name type="synonym">Clavaria militaris</name>
    <dbReference type="NCBI Taxonomy" id="73501"/>
    <lineage>
        <taxon>Eukaryota</taxon>
        <taxon>Fungi</taxon>
        <taxon>Dikarya</taxon>
        <taxon>Ascomycota</taxon>
        <taxon>Pezizomycotina</taxon>
        <taxon>Sordariomycetes</taxon>
        <taxon>Hypocreomycetidae</taxon>
        <taxon>Hypocreales</taxon>
        <taxon>Cordycipitaceae</taxon>
        <taxon>Cordyceps</taxon>
    </lineage>
</organism>
<feature type="transmembrane region" description="Helical" evidence="6">
    <location>
        <begin position="397"/>
        <end position="420"/>
    </location>
</feature>
<dbReference type="OrthoDB" id="440553at2759"/>
<reference evidence="8 9" key="1">
    <citation type="journal article" date="2017" name="BMC Genomics">
        <title>Chromosome level assembly and secondary metabolite potential of the parasitic fungus Cordyceps militaris.</title>
        <authorList>
            <person name="Kramer G.J."/>
            <person name="Nodwell J.R."/>
        </authorList>
    </citation>
    <scope>NUCLEOTIDE SEQUENCE [LARGE SCALE GENOMIC DNA]</scope>
    <source>
        <strain evidence="8 9">ATCC 34164</strain>
    </source>
</reference>
<dbReference type="PANTHER" id="PTHR23501:SF43">
    <property type="entry name" value="MULTIDRUG TRANSPORTER, PUTATIVE (AFU_ORTHOLOGUE AFUA_6G03040)-RELATED"/>
    <property type="match status" value="1"/>
</dbReference>
<dbReference type="GO" id="GO:0005886">
    <property type="term" value="C:plasma membrane"/>
    <property type="evidence" value="ECO:0007669"/>
    <property type="project" value="TreeGrafter"/>
</dbReference>
<gene>
    <name evidence="8" type="ORF">A9K55_001672</name>
</gene>
<evidence type="ECO:0000256" key="4">
    <source>
        <dbReference type="ARBA" id="ARBA00023136"/>
    </source>
</evidence>